<dbReference type="AlphaFoldDB" id="A0A0F9DWU9"/>
<protein>
    <submittedName>
        <fullName evidence="1">Uncharacterized protein</fullName>
    </submittedName>
</protein>
<organism evidence="1">
    <name type="scientific">marine sediment metagenome</name>
    <dbReference type="NCBI Taxonomy" id="412755"/>
    <lineage>
        <taxon>unclassified sequences</taxon>
        <taxon>metagenomes</taxon>
        <taxon>ecological metagenomes</taxon>
    </lineage>
</organism>
<reference evidence="1" key="1">
    <citation type="journal article" date="2015" name="Nature">
        <title>Complex archaea that bridge the gap between prokaryotes and eukaryotes.</title>
        <authorList>
            <person name="Spang A."/>
            <person name="Saw J.H."/>
            <person name="Jorgensen S.L."/>
            <person name="Zaremba-Niedzwiedzka K."/>
            <person name="Martijn J."/>
            <person name="Lind A.E."/>
            <person name="van Eijk R."/>
            <person name="Schleper C."/>
            <person name="Guy L."/>
            <person name="Ettema T.J."/>
        </authorList>
    </citation>
    <scope>NUCLEOTIDE SEQUENCE</scope>
</reference>
<proteinExistence type="predicted"/>
<evidence type="ECO:0000313" key="1">
    <source>
        <dbReference type="EMBL" id="KKL16288.1"/>
    </source>
</evidence>
<accession>A0A0F9DWU9</accession>
<dbReference type="EMBL" id="LAZR01039722">
    <property type="protein sequence ID" value="KKL16288.1"/>
    <property type="molecule type" value="Genomic_DNA"/>
</dbReference>
<comment type="caution">
    <text evidence="1">The sequence shown here is derived from an EMBL/GenBank/DDBJ whole genome shotgun (WGS) entry which is preliminary data.</text>
</comment>
<sequence length="61" mass="6737">MTGYAIYDYDTKLYFVTDMVWNSDPQPQSIWDTEAEAQDALSIGTRVGVMSGDLGICVVVV</sequence>
<gene>
    <name evidence="1" type="ORF">LCGC14_2497120</name>
</gene>
<name>A0A0F9DWU9_9ZZZZ</name>